<dbReference type="Proteomes" id="UP001187192">
    <property type="component" value="Unassembled WGS sequence"/>
</dbReference>
<comment type="caution">
    <text evidence="1">The sequence shown here is derived from an EMBL/GenBank/DDBJ whole genome shotgun (WGS) entry which is preliminary data.</text>
</comment>
<name>A0AA88JIG5_FICCA</name>
<dbReference type="AlphaFoldDB" id="A0AA88JIG5"/>
<dbReference type="EMBL" id="BTGU01015855">
    <property type="protein sequence ID" value="GMN73492.1"/>
    <property type="molecule type" value="Genomic_DNA"/>
</dbReference>
<organism evidence="1 2">
    <name type="scientific">Ficus carica</name>
    <name type="common">Common fig</name>
    <dbReference type="NCBI Taxonomy" id="3494"/>
    <lineage>
        <taxon>Eukaryota</taxon>
        <taxon>Viridiplantae</taxon>
        <taxon>Streptophyta</taxon>
        <taxon>Embryophyta</taxon>
        <taxon>Tracheophyta</taxon>
        <taxon>Spermatophyta</taxon>
        <taxon>Magnoliopsida</taxon>
        <taxon>eudicotyledons</taxon>
        <taxon>Gunneridae</taxon>
        <taxon>Pentapetalae</taxon>
        <taxon>rosids</taxon>
        <taxon>fabids</taxon>
        <taxon>Rosales</taxon>
        <taxon>Moraceae</taxon>
        <taxon>Ficeae</taxon>
        <taxon>Ficus</taxon>
    </lineage>
</organism>
<accession>A0AA88JIG5</accession>
<proteinExistence type="predicted"/>
<evidence type="ECO:0000313" key="2">
    <source>
        <dbReference type="Proteomes" id="UP001187192"/>
    </source>
</evidence>
<protein>
    <submittedName>
        <fullName evidence="1">Uncharacterized protein</fullName>
    </submittedName>
</protein>
<reference evidence="1" key="1">
    <citation type="submission" date="2023-07" db="EMBL/GenBank/DDBJ databases">
        <title>draft genome sequence of fig (Ficus carica).</title>
        <authorList>
            <person name="Takahashi T."/>
            <person name="Nishimura K."/>
        </authorList>
    </citation>
    <scope>NUCLEOTIDE SEQUENCE</scope>
</reference>
<keyword evidence="2" id="KW-1185">Reference proteome</keyword>
<sequence length="19" mass="2330">MLLISQRRNQVEKEACPKW</sequence>
<gene>
    <name evidence="1" type="ORF">TIFTF001_054876</name>
</gene>
<evidence type="ECO:0000313" key="1">
    <source>
        <dbReference type="EMBL" id="GMN73492.1"/>
    </source>
</evidence>